<dbReference type="InterPro" id="IPR048711">
    <property type="entry name" value="WHD_Rv2258c"/>
</dbReference>
<dbReference type="SUPFAM" id="SSF53335">
    <property type="entry name" value="S-adenosyl-L-methionine-dependent methyltransferases"/>
    <property type="match status" value="1"/>
</dbReference>
<evidence type="ECO:0000313" key="4">
    <source>
        <dbReference type="WBParaSite" id="EEL_0000626201-mRNA-1"/>
    </source>
</evidence>
<dbReference type="Pfam" id="PF13847">
    <property type="entry name" value="Methyltransf_31"/>
    <property type="match status" value="1"/>
</dbReference>
<reference evidence="4" key="1">
    <citation type="submission" date="2017-02" db="UniProtKB">
        <authorList>
            <consortium name="WormBaseParasite"/>
        </authorList>
    </citation>
    <scope>IDENTIFICATION</scope>
</reference>
<sequence length="359" mass="40377">MEDFSQRLLEILNNGMLSVGLIMGHELQLFDALAAVSSENDPATCTMIAEKADMRERYVREWLCLMACGKIIEVDESGEKFWIKEGRIGDLCVDKSNVLLVIQRCVLMCAKAYPAVIELFRKDGPLGGMENKMFDEFDKTMASISEAAHRENIISKFVPATEMQDRLKEGGIQVLDVGCGRGMHIAELGSHYPKCLFTGIDLSLDAIIGANKKRDETNAGLDNVSYMQMNGEVMKDEWTGKFDWVIMFDACHDQVRPDRCLKEIYRVLKPDGLFSMFETDGTGNVYKDKDMEISTYMYGVSLFHCLPVGMNSEDAMGLGAMWGCEKAKQLLSDAGFEKVEIRPIPFSKFCSNVLYLCRK</sequence>
<dbReference type="CDD" id="cd02440">
    <property type="entry name" value="AdoMet_MTases"/>
    <property type="match status" value="1"/>
</dbReference>
<protein>
    <submittedName>
        <fullName evidence="4">Methyltranfer_dom domain-containing protein</fullName>
    </submittedName>
</protein>
<evidence type="ECO:0000259" key="2">
    <source>
        <dbReference type="Pfam" id="PF21320"/>
    </source>
</evidence>
<dbReference type="Gene3D" id="3.40.50.150">
    <property type="entry name" value="Vaccinia Virus protein VP39"/>
    <property type="match status" value="1"/>
</dbReference>
<evidence type="ECO:0000313" key="3">
    <source>
        <dbReference type="Proteomes" id="UP000050640"/>
    </source>
</evidence>
<accession>A0A0R3RVV1</accession>
<organism evidence="3 4">
    <name type="scientific">Elaeophora elaphi</name>
    <dbReference type="NCBI Taxonomy" id="1147741"/>
    <lineage>
        <taxon>Eukaryota</taxon>
        <taxon>Metazoa</taxon>
        <taxon>Ecdysozoa</taxon>
        <taxon>Nematoda</taxon>
        <taxon>Chromadorea</taxon>
        <taxon>Rhabditida</taxon>
        <taxon>Spirurina</taxon>
        <taxon>Spiruromorpha</taxon>
        <taxon>Filarioidea</taxon>
        <taxon>Onchocercidae</taxon>
        <taxon>Elaeophora</taxon>
    </lineage>
</organism>
<evidence type="ECO:0000259" key="1">
    <source>
        <dbReference type="Pfam" id="PF13847"/>
    </source>
</evidence>
<dbReference type="Proteomes" id="UP000050640">
    <property type="component" value="Unplaced"/>
</dbReference>
<dbReference type="PANTHER" id="PTHR45581">
    <property type="entry name" value="PROTEIN CBG10435"/>
    <property type="match status" value="1"/>
</dbReference>
<keyword evidence="3" id="KW-1185">Reference proteome</keyword>
<feature type="domain" description="Methyltransferase" evidence="1">
    <location>
        <begin position="170"/>
        <end position="280"/>
    </location>
</feature>
<dbReference type="AlphaFoldDB" id="A0A0R3RVV1"/>
<dbReference type="STRING" id="1147741.A0A0R3RVV1"/>
<dbReference type="InterPro" id="IPR029063">
    <property type="entry name" value="SAM-dependent_MTases_sf"/>
</dbReference>
<proteinExistence type="predicted"/>
<dbReference type="WBParaSite" id="EEL_0000626201-mRNA-1">
    <property type="protein sequence ID" value="EEL_0000626201-mRNA-1"/>
    <property type="gene ID" value="EEL_0000626201"/>
</dbReference>
<name>A0A0R3RVV1_9BILA</name>
<dbReference type="Pfam" id="PF21320">
    <property type="entry name" value="WHD_Rv2258c"/>
    <property type="match status" value="1"/>
</dbReference>
<dbReference type="InterPro" id="IPR025714">
    <property type="entry name" value="Methyltranfer_dom"/>
</dbReference>
<feature type="domain" description="S-adenosylmethionine-dependent methyltransferase Rv2258c-like winged HTH" evidence="2">
    <location>
        <begin position="17"/>
        <end position="84"/>
    </location>
</feature>
<dbReference type="PANTHER" id="PTHR45581:SF3">
    <property type="entry name" value="METHYLTRANSFERASE DOMAIN-CONTAINING PROTEIN"/>
    <property type="match status" value="1"/>
</dbReference>